<evidence type="ECO:0000313" key="1">
    <source>
        <dbReference type="EMBL" id="MPN01167.1"/>
    </source>
</evidence>
<proteinExistence type="predicted"/>
<name>A0A645EHD9_9ZZZZ</name>
<dbReference type="EMBL" id="VSSQ01047188">
    <property type="protein sequence ID" value="MPN01167.1"/>
    <property type="molecule type" value="Genomic_DNA"/>
</dbReference>
<gene>
    <name evidence="1" type="ORF">SDC9_148373</name>
</gene>
<dbReference type="AlphaFoldDB" id="A0A645EHD9"/>
<reference evidence="1" key="1">
    <citation type="submission" date="2019-08" db="EMBL/GenBank/DDBJ databases">
        <authorList>
            <person name="Kucharzyk K."/>
            <person name="Murdoch R.W."/>
            <person name="Higgins S."/>
            <person name="Loffler F."/>
        </authorList>
    </citation>
    <scope>NUCLEOTIDE SEQUENCE</scope>
</reference>
<organism evidence="1">
    <name type="scientific">bioreactor metagenome</name>
    <dbReference type="NCBI Taxonomy" id="1076179"/>
    <lineage>
        <taxon>unclassified sequences</taxon>
        <taxon>metagenomes</taxon>
        <taxon>ecological metagenomes</taxon>
    </lineage>
</organism>
<comment type="caution">
    <text evidence="1">The sequence shown here is derived from an EMBL/GenBank/DDBJ whole genome shotgun (WGS) entry which is preliminary data.</text>
</comment>
<protein>
    <submittedName>
        <fullName evidence="1">Uncharacterized protein</fullName>
    </submittedName>
</protein>
<accession>A0A645EHD9</accession>
<sequence length="73" mass="8343">MNLGNSRNPRMNSSGCSDPTAYEALKPIIKEDASIDHKVHNLVNTLKFVVDWAGFEFIGRIQLRHRKSGKEFR</sequence>